<organism evidence="2 3">
    <name type="scientific">Rhodococcoides kyotonense</name>
    <dbReference type="NCBI Taxonomy" id="398843"/>
    <lineage>
        <taxon>Bacteria</taxon>
        <taxon>Bacillati</taxon>
        <taxon>Actinomycetota</taxon>
        <taxon>Actinomycetes</taxon>
        <taxon>Mycobacteriales</taxon>
        <taxon>Nocardiaceae</taxon>
        <taxon>Rhodococcoides</taxon>
    </lineage>
</organism>
<gene>
    <name evidence="2" type="ORF">A3K89_18390</name>
</gene>
<accession>A0A177YJX9</accession>
<dbReference type="AlphaFoldDB" id="A0A177YJX9"/>
<name>A0A177YJX9_9NOCA</name>
<evidence type="ECO:0000313" key="3">
    <source>
        <dbReference type="Proteomes" id="UP000077519"/>
    </source>
</evidence>
<dbReference type="EMBL" id="LVHI01000007">
    <property type="protein sequence ID" value="OAK55886.1"/>
    <property type="molecule type" value="Genomic_DNA"/>
</dbReference>
<sequence>MFTAPAQAAGDPAASADRLGGVALAALPTLHLPVSPTAKIVAVGLGAFVAHERRRVLVGPKISGYNRRAEPEDMERGGMRELGGRPGGVPASSVVI</sequence>
<evidence type="ECO:0000256" key="1">
    <source>
        <dbReference type="SAM" id="MobiDB-lite"/>
    </source>
</evidence>
<protein>
    <submittedName>
        <fullName evidence="2">Uncharacterized protein</fullName>
    </submittedName>
</protein>
<feature type="compositionally biased region" description="Basic and acidic residues" evidence="1">
    <location>
        <begin position="68"/>
        <end position="83"/>
    </location>
</feature>
<comment type="caution">
    <text evidence="2">The sequence shown here is derived from an EMBL/GenBank/DDBJ whole genome shotgun (WGS) entry which is preliminary data.</text>
</comment>
<proteinExistence type="predicted"/>
<reference evidence="2 3" key="1">
    <citation type="submission" date="2016-03" db="EMBL/GenBank/DDBJ databases">
        <title>Genome sequence of Rhodococcus kyotonensis KB10.</title>
        <authorList>
            <person name="Jeong H."/>
            <person name="Hong C.E."/>
            <person name="Jo S.H."/>
            <person name="Park J.M."/>
        </authorList>
    </citation>
    <scope>NUCLEOTIDE SEQUENCE [LARGE SCALE GENOMIC DNA]</scope>
    <source>
        <strain evidence="2 3">KB10</strain>
    </source>
</reference>
<keyword evidence="3" id="KW-1185">Reference proteome</keyword>
<evidence type="ECO:0000313" key="2">
    <source>
        <dbReference type="EMBL" id="OAK55886.1"/>
    </source>
</evidence>
<feature type="region of interest" description="Disordered" evidence="1">
    <location>
        <begin position="68"/>
        <end position="96"/>
    </location>
</feature>
<dbReference type="Proteomes" id="UP000077519">
    <property type="component" value="Unassembled WGS sequence"/>
</dbReference>